<dbReference type="PANTHER" id="PTHR47611">
    <property type="entry name" value="HAT DIMERISATION DOMAIN, C-TERMINAL"/>
    <property type="match status" value="1"/>
</dbReference>
<dbReference type="Pfam" id="PF05699">
    <property type="entry name" value="Dimer_Tnp_hAT"/>
    <property type="match status" value="1"/>
</dbReference>
<protein>
    <recommendedName>
        <fullName evidence="1">HAT C-terminal dimerisation domain-containing protein</fullName>
    </recommendedName>
</protein>
<feature type="domain" description="HAT C-terminal dimerisation" evidence="1">
    <location>
        <begin position="174"/>
        <end position="251"/>
    </location>
</feature>
<dbReference type="SUPFAM" id="SSF53098">
    <property type="entry name" value="Ribonuclease H-like"/>
    <property type="match status" value="1"/>
</dbReference>
<accession>A0A9P0PFU2</accession>
<sequence>MIGRFLELVPEVSNIILSQADAPAMLSGNELDQLKEIKRLLHPLEQMTKEISGQNFLTVSNNNGQEIVHELGRKLKMEFLKEFNKRFDGIEKSLLPAISIVLDPRCKILHFKDPIAISTTIRFIKSEIAQNESFSSSESEAAMSEDDSFDLWAYHKKIAHTKRKSSSPIVGTDEVTQYLGVPVRQLKEDPLELWEEMKGIYLNLYKLSLKHFCILATSVPSEILFSKAGLTATKNRSRLTSKLLSKLLFLSSLSEHLRLF</sequence>
<dbReference type="OrthoDB" id="6620210at2759"/>
<keyword evidence="3" id="KW-1185">Reference proteome</keyword>
<gene>
    <name evidence="2" type="ORF">ACAOBT_LOCUS16096</name>
</gene>
<name>A0A9P0PFU2_ACAOB</name>
<dbReference type="InterPro" id="IPR008906">
    <property type="entry name" value="HATC_C_dom"/>
</dbReference>
<dbReference type="InterPro" id="IPR012337">
    <property type="entry name" value="RNaseH-like_sf"/>
</dbReference>
<comment type="caution">
    <text evidence="2">The sequence shown here is derived from an EMBL/GenBank/DDBJ whole genome shotgun (WGS) entry which is preliminary data.</text>
</comment>
<reference evidence="2" key="1">
    <citation type="submission" date="2022-03" db="EMBL/GenBank/DDBJ databases">
        <authorList>
            <person name="Sayadi A."/>
        </authorList>
    </citation>
    <scope>NUCLEOTIDE SEQUENCE</scope>
</reference>
<dbReference type="EMBL" id="CAKOFQ010006958">
    <property type="protein sequence ID" value="CAH1984447.1"/>
    <property type="molecule type" value="Genomic_DNA"/>
</dbReference>
<organism evidence="2 3">
    <name type="scientific">Acanthoscelides obtectus</name>
    <name type="common">Bean weevil</name>
    <name type="synonym">Bruchus obtectus</name>
    <dbReference type="NCBI Taxonomy" id="200917"/>
    <lineage>
        <taxon>Eukaryota</taxon>
        <taxon>Metazoa</taxon>
        <taxon>Ecdysozoa</taxon>
        <taxon>Arthropoda</taxon>
        <taxon>Hexapoda</taxon>
        <taxon>Insecta</taxon>
        <taxon>Pterygota</taxon>
        <taxon>Neoptera</taxon>
        <taxon>Endopterygota</taxon>
        <taxon>Coleoptera</taxon>
        <taxon>Polyphaga</taxon>
        <taxon>Cucujiformia</taxon>
        <taxon>Chrysomeloidea</taxon>
        <taxon>Chrysomelidae</taxon>
        <taxon>Bruchinae</taxon>
        <taxon>Bruchini</taxon>
        <taxon>Acanthoscelides</taxon>
    </lineage>
</organism>
<dbReference type="Proteomes" id="UP001152888">
    <property type="component" value="Unassembled WGS sequence"/>
</dbReference>
<dbReference type="PANTHER" id="PTHR47611:SF3">
    <property type="entry name" value="HAT C-TERMINAL DIMERISATION DOMAIN-CONTAINING PROTEIN"/>
    <property type="match status" value="1"/>
</dbReference>
<evidence type="ECO:0000259" key="1">
    <source>
        <dbReference type="Pfam" id="PF05699"/>
    </source>
</evidence>
<evidence type="ECO:0000313" key="3">
    <source>
        <dbReference type="Proteomes" id="UP001152888"/>
    </source>
</evidence>
<proteinExistence type="predicted"/>
<dbReference type="AlphaFoldDB" id="A0A9P0PFU2"/>
<evidence type="ECO:0000313" key="2">
    <source>
        <dbReference type="EMBL" id="CAH1984447.1"/>
    </source>
</evidence>
<dbReference type="GO" id="GO:0046983">
    <property type="term" value="F:protein dimerization activity"/>
    <property type="evidence" value="ECO:0007669"/>
    <property type="project" value="InterPro"/>
</dbReference>